<dbReference type="AlphaFoldDB" id="A0A2M4C7N2"/>
<feature type="signal peptide" evidence="1">
    <location>
        <begin position="1"/>
        <end position="18"/>
    </location>
</feature>
<organism evidence="2">
    <name type="scientific">Anopheles marajoara</name>
    <dbReference type="NCBI Taxonomy" id="58244"/>
    <lineage>
        <taxon>Eukaryota</taxon>
        <taxon>Metazoa</taxon>
        <taxon>Ecdysozoa</taxon>
        <taxon>Arthropoda</taxon>
        <taxon>Hexapoda</taxon>
        <taxon>Insecta</taxon>
        <taxon>Pterygota</taxon>
        <taxon>Neoptera</taxon>
        <taxon>Endopterygota</taxon>
        <taxon>Diptera</taxon>
        <taxon>Nematocera</taxon>
        <taxon>Culicoidea</taxon>
        <taxon>Culicidae</taxon>
        <taxon>Anophelinae</taxon>
        <taxon>Anopheles</taxon>
    </lineage>
</organism>
<dbReference type="EMBL" id="GGFJ01012201">
    <property type="protein sequence ID" value="MBW61342.1"/>
    <property type="molecule type" value="Transcribed_RNA"/>
</dbReference>
<evidence type="ECO:0000313" key="2">
    <source>
        <dbReference type="EMBL" id="MBW61342.1"/>
    </source>
</evidence>
<name>A0A2M4C7N2_9DIPT</name>
<evidence type="ECO:0000256" key="1">
    <source>
        <dbReference type="SAM" id="SignalP"/>
    </source>
</evidence>
<feature type="chain" id="PRO_5014992759" evidence="1">
    <location>
        <begin position="19"/>
        <end position="113"/>
    </location>
</feature>
<keyword evidence="1" id="KW-0732">Signal</keyword>
<proteinExistence type="predicted"/>
<protein>
    <submittedName>
        <fullName evidence="2">Putative secreted protein</fullName>
    </submittedName>
</protein>
<sequence length="113" mass="12017">MATISLSFFAFLQLRVQGQRAVIATAAHGGSARDKRPAGGWDSRPPLAIDLSKMTKWQTINQTPTTIECAPSTHANDANDAISGGVGGRVRTSFGDGGNMLNYPVNPRDHPLI</sequence>
<reference evidence="2" key="1">
    <citation type="submission" date="2018-01" db="EMBL/GenBank/DDBJ databases">
        <title>An insight into the sialome of Amazonian anophelines.</title>
        <authorList>
            <person name="Ribeiro J.M."/>
            <person name="Scarpassa V."/>
            <person name="Calvo E."/>
        </authorList>
    </citation>
    <scope>NUCLEOTIDE SEQUENCE</scope>
    <source>
        <tissue evidence="2">Salivary glands</tissue>
    </source>
</reference>
<accession>A0A2M4C7N2</accession>